<proteinExistence type="inferred from homology"/>
<reference evidence="9 10" key="1">
    <citation type="submission" date="2015-12" db="EMBL/GenBank/DDBJ databases">
        <title>The genome of Folsomia candida.</title>
        <authorList>
            <person name="Faddeeva A."/>
            <person name="Derks M.F."/>
            <person name="Anvar Y."/>
            <person name="Smit S."/>
            <person name="Van Straalen N."/>
            <person name="Roelofs D."/>
        </authorList>
    </citation>
    <scope>NUCLEOTIDE SEQUENCE [LARGE SCALE GENOMIC DNA]</scope>
    <source>
        <strain evidence="9 10">VU population</strain>
        <tissue evidence="9">Whole body</tissue>
    </source>
</reference>
<keyword evidence="10" id="KW-1185">Reference proteome</keyword>
<feature type="transmembrane region" description="Helical" evidence="7">
    <location>
        <begin position="311"/>
        <end position="330"/>
    </location>
</feature>
<dbReference type="GO" id="GO:0033619">
    <property type="term" value="P:membrane protein proteolysis"/>
    <property type="evidence" value="ECO:0007669"/>
    <property type="project" value="TreeGrafter"/>
</dbReference>
<dbReference type="GO" id="GO:0098554">
    <property type="term" value="C:cytoplasmic side of endoplasmic reticulum membrane"/>
    <property type="evidence" value="ECO:0007669"/>
    <property type="project" value="TreeGrafter"/>
</dbReference>
<accession>A0A226DNA2</accession>
<feature type="transmembrane region" description="Helical" evidence="7">
    <location>
        <begin position="336"/>
        <end position="354"/>
    </location>
</feature>
<feature type="chain" id="PRO_5012940315" evidence="8">
    <location>
        <begin position="26"/>
        <end position="1150"/>
    </location>
</feature>
<evidence type="ECO:0000256" key="1">
    <source>
        <dbReference type="ARBA" id="ARBA00004127"/>
    </source>
</evidence>
<dbReference type="OrthoDB" id="329666at2759"/>
<feature type="transmembrane region" description="Helical" evidence="7">
    <location>
        <begin position="366"/>
        <end position="386"/>
    </location>
</feature>
<feature type="transmembrane region" description="Helical" evidence="7">
    <location>
        <begin position="459"/>
        <end position="481"/>
    </location>
</feature>
<dbReference type="InterPro" id="IPR006639">
    <property type="entry name" value="Preselin/SPP"/>
</dbReference>
<keyword evidence="5 7" id="KW-1133">Transmembrane helix</keyword>
<evidence type="ECO:0000256" key="3">
    <source>
        <dbReference type="ARBA" id="ARBA00022692"/>
    </source>
</evidence>
<dbReference type="InterPro" id="IPR019140">
    <property type="entry name" value="MCM_complex-bd"/>
</dbReference>
<evidence type="ECO:0000256" key="4">
    <source>
        <dbReference type="ARBA" id="ARBA00022801"/>
    </source>
</evidence>
<feature type="transmembrane region" description="Helical" evidence="7">
    <location>
        <begin position="275"/>
        <end position="299"/>
    </location>
</feature>
<dbReference type="SMART" id="SM00730">
    <property type="entry name" value="PSN"/>
    <property type="match status" value="1"/>
</dbReference>
<dbReference type="PANTHER" id="PTHR12174">
    <property type="entry name" value="SIGNAL PEPTIDE PEPTIDASE"/>
    <property type="match status" value="1"/>
</dbReference>
<comment type="subcellular location">
    <subcellularLocation>
        <location evidence="1">Endomembrane system</location>
        <topology evidence="1">Multi-pass membrane protein</topology>
    </subcellularLocation>
</comment>
<dbReference type="GO" id="GO:0042500">
    <property type="term" value="F:aspartic endopeptidase activity, intramembrane cleaving"/>
    <property type="evidence" value="ECO:0007669"/>
    <property type="project" value="InterPro"/>
</dbReference>
<evidence type="ECO:0000256" key="5">
    <source>
        <dbReference type="ARBA" id="ARBA00022989"/>
    </source>
</evidence>
<protein>
    <submittedName>
        <fullName evidence="9">Signal peptide peptidase-like 2A</fullName>
    </submittedName>
</protein>
<organism evidence="9 10">
    <name type="scientific">Folsomia candida</name>
    <name type="common">Springtail</name>
    <dbReference type="NCBI Taxonomy" id="158441"/>
    <lineage>
        <taxon>Eukaryota</taxon>
        <taxon>Metazoa</taxon>
        <taxon>Ecdysozoa</taxon>
        <taxon>Arthropoda</taxon>
        <taxon>Hexapoda</taxon>
        <taxon>Collembola</taxon>
        <taxon>Entomobryomorpha</taxon>
        <taxon>Isotomoidea</taxon>
        <taxon>Isotomidae</taxon>
        <taxon>Proisotominae</taxon>
        <taxon>Folsomia</taxon>
    </lineage>
</organism>
<evidence type="ECO:0000313" key="9">
    <source>
        <dbReference type="EMBL" id="OXA45706.1"/>
    </source>
</evidence>
<feature type="transmembrane region" description="Helical" evidence="7">
    <location>
        <begin position="426"/>
        <end position="447"/>
    </location>
</feature>
<keyword evidence="8" id="KW-0732">Signal</keyword>
<name>A0A226DNA2_FOLCA</name>
<dbReference type="PANTHER" id="PTHR12174:SF103">
    <property type="entry name" value="INTRAMEMBRANE PROTEASE (IMPAS) FAMILY"/>
    <property type="match status" value="1"/>
</dbReference>
<dbReference type="STRING" id="158441.A0A226DNA2"/>
<comment type="caution">
    <text evidence="9">The sequence shown here is derived from an EMBL/GenBank/DDBJ whole genome shotgun (WGS) entry which is preliminary data.</text>
</comment>
<evidence type="ECO:0000256" key="2">
    <source>
        <dbReference type="ARBA" id="ARBA00006859"/>
    </source>
</evidence>
<sequence>MSWKVGLSTVIIVLAIVTRGGLCKGDNYEDEDVATTTSSSNVTYKYGEMTLFADKVTRQPLGNVVCIVHPSNYLMTGNLTRYKLENHTDINPCDMPGPPKPVRKEKTLLLMNVQPNCSLINYLDFAEEQNASGLLLIAEKLPVILNNETHSEKIEILAYLYSESVSKIKDLIINKPYVELNDITADDGFEWSTVILWVLACFCVAVGSLAAPYYEPQKSSNTHQQILDGESNEAIVQPESALQVYFNVKVVLVMVVFISTTLMLLYFFFEYLVYFFMFVFCVASGRALFEVLVQLLNLCQINDQIPRIKGIGIHKILLTGICIALPLTWFFLRHTAYIWILEDLLGVCFCIHLIQTMKIPNLKICTVLLSLLFIYDIFFVFITPYLTPNGKSIMVEVATGAGSGERLPLLLQIPRLRIVSPCYDKGFSLLGFGDIILPGFLVGFANAYDIAKREKYRPYFITAMLGYAIGLSIAFVALYLTRTGQPALLYIVPAVLIPLFIVGAIRKQFRDICLCQQFTYTLSMFNCMKDYIRVRPDLHGTFIMAVQQQLYETNITDDEVSAFGYFALDPEAFIDYAFNKITNHGQELNSTDWVPMMVSLVHGVVIKNVFRLHGLIPNLNVMSPAGIEAIDGRLVHFRGMVQRQHDPKVYRPYIRIRNTATGAVVEKCSVFSDKVELKPGQELVEENDCSGLKQVEFITFVSVPGESEWKLQRDMDVNRAYKNIMFATPPSSGLSVPLVCLEGQLEDRLNPISVLAKMHRRLNHKDEIRMNDIVNLVGLVTVDKSGTNDDGMNGSAPNEANNQAQLSLSVLGYWKAEPEDLDDTLLETAFTDFKIFITQCLRGDELCAHYVLMNILSSVRCRTDGIPVGHFPLCITGIPEEVSRDLHRVVKAFVPSSVYLTNFLESVTNENYVPWMDYEADKLVTGALQIGNGTHLFVEEADISEEKLRNLQKNTQAKKNLAGLESLIGSQTMAYDFIYQRMDIFHDAPVLILSSAKKTMFSNVLQVPFRPAQLPEGYENFTRPTITIELLQLEDVDLIRRAIVKLKARKQIEIREDVEEEIGKDFANMRSNGIKIDSEGLSALVTQARLPQKNGACPPRKSRVITIMRAADDADGHTKSTNAKATKRLGHIASLGTNCPFVGSHVGLDY</sequence>
<feature type="transmembrane region" description="Helical" evidence="7">
    <location>
        <begin position="250"/>
        <end position="269"/>
    </location>
</feature>
<gene>
    <name evidence="9" type="ORF">Fcan01_19662</name>
</gene>
<dbReference type="Proteomes" id="UP000198287">
    <property type="component" value="Unassembled WGS sequence"/>
</dbReference>
<dbReference type="Pfam" id="PF09739">
    <property type="entry name" value="MCM_bind"/>
    <property type="match status" value="2"/>
</dbReference>
<comment type="similarity">
    <text evidence="2">Belongs to the peptidase A22B family.</text>
</comment>
<dbReference type="GO" id="GO:0005765">
    <property type="term" value="C:lysosomal membrane"/>
    <property type="evidence" value="ECO:0007669"/>
    <property type="project" value="TreeGrafter"/>
</dbReference>
<keyword evidence="6 7" id="KW-0472">Membrane</keyword>
<evidence type="ECO:0000313" key="10">
    <source>
        <dbReference type="Proteomes" id="UP000198287"/>
    </source>
</evidence>
<feature type="signal peptide" evidence="8">
    <location>
        <begin position="1"/>
        <end position="25"/>
    </location>
</feature>
<dbReference type="InterPro" id="IPR007369">
    <property type="entry name" value="Peptidase_A22B_SPP"/>
</dbReference>
<keyword evidence="3 7" id="KW-0812">Transmembrane</keyword>
<feature type="transmembrane region" description="Helical" evidence="7">
    <location>
        <begin position="487"/>
        <end position="505"/>
    </location>
</feature>
<keyword evidence="4" id="KW-0378">Hydrolase</keyword>
<evidence type="ECO:0000256" key="8">
    <source>
        <dbReference type="SAM" id="SignalP"/>
    </source>
</evidence>
<dbReference type="GO" id="GO:0098553">
    <property type="term" value="C:lumenal side of endoplasmic reticulum membrane"/>
    <property type="evidence" value="ECO:0007669"/>
    <property type="project" value="TreeGrafter"/>
</dbReference>
<dbReference type="GO" id="GO:0030660">
    <property type="term" value="C:Golgi-associated vesicle membrane"/>
    <property type="evidence" value="ECO:0007669"/>
    <property type="project" value="TreeGrafter"/>
</dbReference>
<feature type="transmembrane region" description="Helical" evidence="7">
    <location>
        <begin position="194"/>
        <end position="214"/>
    </location>
</feature>
<evidence type="ECO:0000256" key="6">
    <source>
        <dbReference type="ARBA" id="ARBA00023136"/>
    </source>
</evidence>
<dbReference type="Pfam" id="PF04258">
    <property type="entry name" value="Peptidase_A22B"/>
    <property type="match status" value="1"/>
</dbReference>
<dbReference type="AlphaFoldDB" id="A0A226DNA2"/>
<evidence type="ECO:0000256" key="7">
    <source>
        <dbReference type="SAM" id="Phobius"/>
    </source>
</evidence>
<dbReference type="EMBL" id="LNIX01000017">
    <property type="protein sequence ID" value="OXA45706.1"/>
    <property type="molecule type" value="Genomic_DNA"/>
</dbReference>